<evidence type="ECO:0000256" key="3">
    <source>
        <dbReference type="ARBA" id="ARBA00022692"/>
    </source>
</evidence>
<evidence type="ECO:0000313" key="9">
    <source>
        <dbReference type="Proteomes" id="UP000245539"/>
    </source>
</evidence>
<dbReference type="SUPFAM" id="SSF103481">
    <property type="entry name" value="Multidrug resistance efflux transporter EmrE"/>
    <property type="match status" value="2"/>
</dbReference>
<evidence type="ECO:0000256" key="6">
    <source>
        <dbReference type="SAM" id="Phobius"/>
    </source>
</evidence>
<feature type="transmembrane region" description="Helical" evidence="6">
    <location>
        <begin position="106"/>
        <end position="125"/>
    </location>
</feature>
<feature type="domain" description="EamA" evidence="7">
    <location>
        <begin position="196"/>
        <end position="304"/>
    </location>
</feature>
<comment type="subcellular location">
    <subcellularLocation>
        <location evidence="1">Membrane</location>
        <topology evidence="1">Multi-pass membrane protein</topology>
    </subcellularLocation>
</comment>
<dbReference type="GO" id="GO:0016020">
    <property type="term" value="C:membrane"/>
    <property type="evidence" value="ECO:0007669"/>
    <property type="project" value="UniProtKB-SubCell"/>
</dbReference>
<feature type="transmembrane region" description="Helical" evidence="6">
    <location>
        <begin position="137"/>
        <end position="156"/>
    </location>
</feature>
<feature type="transmembrane region" description="Helical" evidence="6">
    <location>
        <begin position="288"/>
        <end position="308"/>
    </location>
</feature>
<evidence type="ECO:0000256" key="5">
    <source>
        <dbReference type="ARBA" id="ARBA00023136"/>
    </source>
</evidence>
<dbReference type="Pfam" id="PF00892">
    <property type="entry name" value="EamA"/>
    <property type="match status" value="2"/>
</dbReference>
<comment type="similarity">
    <text evidence="2">Belongs to the EamA transporter family.</text>
</comment>
<feature type="transmembrane region" description="Helical" evidence="6">
    <location>
        <begin position="7"/>
        <end position="29"/>
    </location>
</feature>
<dbReference type="RefSeq" id="WP_109839589.1">
    <property type="nucleotide sequence ID" value="NZ_QGKM01000086.1"/>
</dbReference>
<proteinExistence type="inferred from homology"/>
<evidence type="ECO:0000256" key="4">
    <source>
        <dbReference type="ARBA" id="ARBA00022989"/>
    </source>
</evidence>
<feature type="transmembrane region" description="Helical" evidence="6">
    <location>
        <begin position="162"/>
        <end position="181"/>
    </location>
</feature>
<evidence type="ECO:0000256" key="1">
    <source>
        <dbReference type="ARBA" id="ARBA00004141"/>
    </source>
</evidence>
<dbReference type="AlphaFoldDB" id="A0A317C868"/>
<reference evidence="8 9" key="1">
    <citation type="submission" date="2018-05" db="EMBL/GenBank/DDBJ databases">
        <title>Leucothrix arctica sp. nov., isolated from Arctic seawater.</title>
        <authorList>
            <person name="Choi A."/>
            <person name="Baek K."/>
        </authorList>
    </citation>
    <scope>NUCLEOTIDE SEQUENCE [LARGE SCALE GENOMIC DNA]</scope>
    <source>
        <strain evidence="8 9">JCM 18388</strain>
    </source>
</reference>
<feature type="transmembrane region" description="Helical" evidence="6">
    <location>
        <begin position="232"/>
        <end position="253"/>
    </location>
</feature>
<evidence type="ECO:0000259" key="7">
    <source>
        <dbReference type="Pfam" id="PF00892"/>
    </source>
</evidence>
<keyword evidence="3 6" id="KW-0812">Transmembrane</keyword>
<evidence type="ECO:0000256" key="2">
    <source>
        <dbReference type="ARBA" id="ARBA00007362"/>
    </source>
</evidence>
<gene>
    <name evidence="8" type="ORF">DKW60_20815</name>
</gene>
<dbReference type="InterPro" id="IPR037185">
    <property type="entry name" value="EmrE-like"/>
</dbReference>
<feature type="transmembrane region" description="Helical" evidence="6">
    <location>
        <begin position="49"/>
        <end position="67"/>
    </location>
</feature>
<sequence>MDNIRHISINLGLTNIETIFLALLFVILWSSGWIGSKYTLDYMGTFTLLMWRYLFVVATLVVLVSLFRSWRRIHKSDLLSHILVGILSHAVYLSASLSAVDMGVSAGMTAFTLTLQPLLAAVISSPMTHEKVTLRQWLGLAIGLIAVVLVIGDRLSLGGSPFAYSLLLVSTMGITMATMIDRRVEVQHQKEQRPPIPMLLKLLIHCSAAAVVLIPLAGFFEGFQAQWRPEVFLSIAWLSWVVTLSAYGLFFVLLRRMSATKVSSLMYLSPPVTMLIAYVVFGEQLSNIDYLGLIIAGIAVVIVTSPGAKNEYTSYSPRNVREH</sequence>
<feature type="transmembrane region" description="Helical" evidence="6">
    <location>
        <begin position="265"/>
        <end position="282"/>
    </location>
</feature>
<dbReference type="InterPro" id="IPR050638">
    <property type="entry name" value="AA-Vitamin_Transporters"/>
</dbReference>
<dbReference type="PANTHER" id="PTHR32322">
    <property type="entry name" value="INNER MEMBRANE TRANSPORTER"/>
    <property type="match status" value="1"/>
</dbReference>
<dbReference type="EMBL" id="QGKM01000086">
    <property type="protein sequence ID" value="PWQ92510.1"/>
    <property type="molecule type" value="Genomic_DNA"/>
</dbReference>
<evidence type="ECO:0000313" key="8">
    <source>
        <dbReference type="EMBL" id="PWQ92510.1"/>
    </source>
</evidence>
<keyword evidence="9" id="KW-1185">Reference proteome</keyword>
<dbReference type="PANTHER" id="PTHR32322:SF2">
    <property type="entry name" value="EAMA DOMAIN-CONTAINING PROTEIN"/>
    <property type="match status" value="1"/>
</dbReference>
<dbReference type="Proteomes" id="UP000245539">
    <property type="component" value="Unassembled WGS sequence"/>
</dbReference>
<name>A0A317C868_9GAMM</name>
<protein>
    <recommendedName>
        <fullName evidence="7">EamA domain-containing protein</fullName>
    </recommendedName>
</protein>
<dbReference type="OrthoDB" id="9809509at2"/>
<keyword evidence="4 6" id="KW-1133">Transmembrane helix</keyword>
<dbReference type="InterPro" id="IPR000620">
    <property type="entry name" value="EamA_dom"/>
</dbReference>
<accession>A0A317C868</accession>
<comment type="caution">
    <text evidence="8">The sequence shown here is derived from an EMBL/GenBank/DDBJ whole genome shotgun (WGS) entry which is preliminary data.</text>
</comment>
<feature type="transmembrane region" description="Helical" evidence="6">
    <location>
        <begin position="202"/>
        <end position="220"/>
    </location>
</feature>
<feature type="transmembrane region" description="Helical" evidence="6">
    <location>
        <begin position="79"/>
        <end position="100"/>
    </location>
</feature>
<feature type="domain" description="EamA" evidence="7">
    <location>
        <begin position="19"/>
        <end position="151"/>
    </location>
</feature>
<organism evidence="8 9">
    <name type="scientific">Leucothrix pacifica</name>
    <dbReference type="NCBI Taxonomy" id="1247513"/>
    <lineage>
        <taxon>Bacteria</taxon>
        <taxon>Pseudomonadati</taxon>
        <taxon>Pseudomonadota</taxon>
        <taxon>Gammaproteobacteria</taxon>
        <taxon>Thiotrichales</taxon>
        <taxon>Thiotrichaceae</taxon>
        <taxon>Leucothrix</taxon>
    </lineage>
</organism>
<keyword evidence="5 6" id="KW-0472">Membrane</keyword>